<dbReference type="HOGENOM" id="CLU_1612688_0_0_1"/>
<dbReference type="InterPro" id="IPR013087">
    <property type="entry name" value="Znf_C2H2_type"/>
</dbReference>
<dbReference type="Proteomes" id="UP000030746">
    <property type="component" value="Unassembled WGS sequence"/>
</dbReference>
<name>V3ZKW5_LOTGI</name>
<evidence type="ECO:0000313" key="4">
    <source>
        <dbReference type="Proteomes" id="UP000030746"/>
    </source>
</evidence>
<feature type="domain" description="C2H2-type" evidence="2">
    <location>
        <begin position="60"/>
        <end position="80"/>
    </location>
</feature>
<dbReference type="OMA" id="HIWEHTV"/>
<accession>V3ZKW5</accession>
<dbReference type="GeneID" id="20239223"/>
<sequence>MVLSSLLPTNVTDYTPRPKRTRFESPKHYDSGGSGPKELELCDVITLLRSYADYGGGVNCSVCGKLYKSKVCFIKHIWEHSVYWDLFDGAKNHERVLSIQAALILYSGNNDINLNGTDSLMNLLVTAPNTPEKKKENDQSPQKNKPRIDKFPKMESSPLKRKRSD</sequence>
<dbReference type="CTD" id="20239223"/>
<protein>
    <recommendedName>
        <fullName evidence="2">C2H2-type domain-containing protein</fullName>
    </recommendedName>
</protein>
<evidence type="ECO:0000313" key="3">
    <source>
        <dbReference type="EMBL" id="ESO92003.1"/>
    </source>
</evidence>
<dbReference type="KEGG" id="lgi:LOTGIDRAFT_163009"/>
<organism evidence="3 4">
    <name type="scientific">Lottia gigantea</name>
    <name type="common">Giant owl limpet</name>
    <dbReference type="NCBI Taxonomy" id="225164"/>
    <lineage>
        <taxon>Eukaryota</taxon>
        <taxon>Metazoa</taxon>
        <taxon>Spiralia</taxon>
        <taxon>Lophotrochozoa</taxon>
        <taxon>Mollusca</taxon>
        <taxon>Gastropoda</taxon>
        <taxon>Patellogastropoda</taxon>
        <taxon>Lottioidea</taxon>
        <taxon>Lottiidae</taxon>
        <taxon>Lottia</taxon>
    </lineage>
</organism>
<keyword evidence="4" id="KW-1185">Reference proteome</keyword>
<proteinExistence type="predicted"/>
<reference evidence="3 4" key="1">
    <citation type="journal article" date="2013" name="Nature">
        <title>Insights into bilaterian evolution from three spiralian genomes.</title>
        <authorList>
            <person name="Simakov O."/>
            <person name="Marletaz F."/>
            <person name="Cho S.J."/>
            <person name="Edsinger-Gonzales E."/>
            <person name="Havlak P."/>
            <person name="Hellsten U."/>
            <person name="Kuo D.H."/>
            <person name="Larsson T."/>
            <person name="Lv J."/>
            <person name="Arendt D."/>
            <person name="Savage R."/>
            <person name="Osoegawa K."/>
            <person name="de Jong P."/>
            <person name="Grimwood J."/>
            <person name="Chapman J.A."/>
            <person name="Shapiro H."/>
            <person name="Aerts A."/>
            <person name="Otillar R.P."/>
            <person name="Terry A.Y."/>
            <person name="Boore J.L."/>
            <person name="Grigoriev I.V."/>
            <person name="Lindberg D.R."/>
            <person name="Seaver E.C."/>
            <person name="Weisblat D.A."/>
            <person name="Putnam N.H."/>
            <person name="Rokhsar D.S."/>
        </authorList>
    </citation>
    <scope>NUCLEOTIDE SEQUENCE [LARGE SCALE GENOMIC DNA]</scope>
</reference>
<dbReference type="PROSITE" id="PS00028">
    <property type="entry name" value="ZINC_FINGER_C2H2_1"/>
    <property type="match status" value="1"/>
</dbReference>
<dbReference type="OrthoDB" id="6480314at2759"/>
<dbReference type="RefSeq" id="XP_009057312.1">
    <property type="nucleotide sequence ID" value="XM_009059064.1"/>
</dbReference>
<dbReference type="EMBL" id="KB202163">
    <property type="protein sequence ID" value="ESO92003.1"/>
    <property type="molecule type" value="Genomic_DNA"/>
</dbReference>
<dbReference type="AlphaFoldDB" id="V3ZKW5"/>
<feature type="region of interest" description="Disordered" evidence="1">
    <location>
        <begin position="127"/>
        <end position="165"/>
    </location>
</feature>
<evidence type="ECO:0000256" key="1">
    <source>
        <dbReference type="SAM" id="MobiDB-lite"/>
    </source>
</evidence>
<gene>
    <name evidence="3" type="ORF">LOTGIDRAFT_163009</name>
</gene>
<evidence type="ECO:0000259" key="2">
    <source>
        <dbReference type="PROSITE" id="PS00028"/>
    </source>
</evidence>